<dbReference type="Proteomes" id="UP000585363">
    <property type="component" value="Unassembled WGS sequence"/>
</dbReference>
<feature type="region of interest" description="Disordered" evidence="1">
    <location>
        <begin position="689"/>
        <end position="719"/>
    </location>
</feature>
<dbReference type="RefSeq" id="WP_169401600.1">
    <property type="nucleotide sequence ID" value="NZ_JAADJU010000001.1"/>
</dbReference>
<feature type="domain" description="SET" evidence="2">
    <location>
        <begin position="1045"/>
        <end position="1178"/>
    </location>
</feature>
<dbReference type="InterPro" id="IPR001214">
    <property type="entry name" value="SET_dom"/>
</dbReference>
<protein>
    <submittedName>
        <fullName evidence="3">SET domain-containing protein</fullName>
    </submittedName>
</protein>
<keyword evidence="4" id="KW-1185">Reference proteome</keyword>
<feature type="region of interest" description="Disordered" evidence="1">
    <location>
        <begin position="1"/>
        <end position="76"/>
    </location>
</feature>
<dbReference type="EMBL" id="JAADJU010000001">
    <property type="protein sequence ID" value="NMP25935.1"/>
    <property type="molecule type" value="Genomic_DNA"/>
</dbReference>
<dbReference type="SUPFAM" id="SSF82199">
    <property type="entry name" value="SET domain"/>
    <property type="match status" value="1"/>
</dbReference>
<accession>A0A848ME38</accession>
<feature type="compositionally biased region" description="Low complexity" evidence="1">
    <location>
        <begin position="34"/>
        <end position="43"/>
    </location>
</feature>
<evidence type="ECO:0000313" key="3">
    <source>
        <dbReference type="EMBL" id="NMP25935.1"/>
    </source>
</evidence>
<organism evidence="3 4">
    <name type="scientific">Rouxiella aceris</name>
    <dbReference type="NCBI Taxonomy" id="2703884"/>
    <lineage>
        <taxon>Bacteria</taxon>
        <taxon>Pseudomonadati</taxon>
        <taxon>Pseudomonadota</taxon>
        <taxon>Gammaproteobacteria</taxon>
        <taxon>Enterobacterales</taxon>
        <taxon>Yersiniaceae</taxon>
        <taxon>Rouxiella</taxon>
    </lineage>
</organism>
<sequence>MPSIQGSPFIPSTIVDQPAHPPVTPPENKTADHAATQSSAAASRQRRELSSSANTPRVSSRQGSAPLPPASAGIGHSESNHLQQQIYVMSENPAGFATAFDLFLAGTNTVLTEAQKQQFKKNLAGKDLTIIPPTTQPTVATSSRSKRISEQQSQQRQRQYLINKCHVQLMDEYGTPGGELLSDAASGWSIFVHTLKSWYYTNKAEISNIIKVLQSDDAQCHSGYFTPDKVLELVSNLVTPPERPGAFTAIRLSKLPAGVAASPSTLSVSTVSTGLGSRLSSVPALTKFSGPTVKLPSGRQISFHFEASIPHQGNNQIWRLSQQPGQPVVAQQLTTTGSADARTAIFNSSTQKWKIEGFSEEYAFTPVKSAESIKIDDKNYAATWDAASDNYQLNDQLTVYFSEYSQQWRLLPQYSYLRVNGGRSIPVCFDSQSRQMKIANLEYYQISAQEAPRGSEMTENYIAAQSGKTYIKIDNNYYQAETGLSQTVIIDPDGRHPPIPVQREQDGWKLQDIPVYSMSKSMPGLRIENEFLLKGREVTVTAPSLTQGRVLVEQKWYAAGELGYYPLESRNGQWFIKDSSIYMHYQPETDAWRASRVSFDIFNTLPDSFKQQVSDPLYPINSYIGLYRSDDNKMWLWCGNQSGKAKYIQVNLKTSRDLELVLPDQDTTDTNRLPLSYIFENNTWRRYEGIRGGGNQQNEPQAGPSRQRSPSIETVNKRSRTLSPEAKLWLENHAIADGENKVEAVEILYLQNQHIIGPLDITAEVMANYYSVNLFSLNQGINHKLAIGVNYRIKEGIDVTTISETARKWLDQQPDLDMQGGPAAAARFYVKHREELNKHGIMFEYLANYYRFKHTSIFNSIRSFPPDLSTQAKNWLNTMTVPDDQNRVVTVAKIYTENREVCSMLGISYRNLAIQYNIKFFELEKTIREILGMQKQDEKIKIAANIKPDPDAPSNQEIIWGEYKTFFQKVNNINRPAILLQDPVTGRSLTKEFLGNDVQLVYVDELLQEMKIPNSEWETKKKIWKNIAQQIVDSDGESQKAILKKYTEILYDDEEKNIGLQITAKEDIPAGTILGGYSGVVHKPGSESYNLATKNNGYRSIATYLFESESGSLNISGYENPNRLALLNTADFSGYASRGMNNVSLFYLKSATGSEGILPVYVTNQTIKAGEELLISYGPYYNKNFLDFNKQFDMGADIIRRIAKKEKKYIIIENEDKVPIACFNPEGKEVKKNQDTNNKIPFRGLKEVPSQQIATLRFWQNKKGVLRYNAVIDNTKIGNRNSLDNIFHALAQALYRNKKDQINSKTIEFRIHAKVKEEPAETE</sequence>
<gene>
    <name evidence="3" type="ORF">GW590_03485</name>
</gene>
<evidence type="ECO:0000259" key="2">
    <source>
        <dbReference type="PROSITE" id="PS50280"/>
    </source>
</evidence>
<name>A0A848ME38_9GAMM</name>
<dbReference type="PROSITE" id="PS50280">
    <property type="entry name" value="SET"/>
    <property type="match status" value="1"/>
</dbReference>
<reference evidence="3 4" key="1">
    <citation type="submission" date="2020-01" db="EMBL/GenBank/DDBJ databases">
        <authorList>
            <person name="Lee S.D."/>
        </authorList>
    </citation>
    <scope>NUCLEOTIDE SEQUENCE [LARGE SCALE GENOMIC DNA]</scope>
    <source>
        <strain evidence="3 4">SAP-1</strain>
    </source>
</reference>
<feature type="compositionally biased region" description="Polar residues" evidence="1">
    <location>
        <begin position="54"/>
        <end position="63"/>
    </location>
</feature>
<comment type="caution">
    <text evidence="3">The sequence shown here is derived from an EMBL/GenBank/DDBJ whole genome shotgun (WGS) entry which is preliminary data.</text>
</comment>
<proteinExistence type="predicted"/>
<evidence type="ECO:0000313" key="4">
    <source>
        <dbReference type="Proteomes" id="UP000585363"/>
    </source>
</evidence>
<feature type="compositionally biased region" description="Polar residues" evidence="1">
    <location>
        <begin position="696"/>
        <end position="714"/>
    </location>
</feature>
<feature type="region of interest" description="Disordered" evidence="1">
    <location>
        <begin position="134"/>
        <end position="154"/>
    </location>
</feature>
<evidence type="ECO:0000256" key="1">
    <source>
        <dbReference type="SAM" id="MobiDB-lite"/>
    </source>
</evidence>
<dbReference type="InterPro" id="IPR046341">
    <property type="entry name" value="SET_dom_sf"/>
</dbReference>
<reference evidence="3 4" key="2">
    <citation type="submission" date="2020-06" db="EMBL/GenBank/DDBJ databases">
        <title>Polyphasic characterization of a Rahnella strain isolated from tree sap.</title>
        <authorList>
            <person name="Kim I.S."/>
        </authorList>
    </citation>
    <scope>NUCLEOTIDE SEQUENCE [LARGE SCALE GENOMIC DNA]</scope>
    <source>
        <strain evidence="3 4">SAP-1</strain>
    </source>
</reference>
<dbReference type="Gene3D" id="2.170.270.10">
    <property type="entry name" value="SET domain"/>
    <property type="match status" value="1"/>
</dbReference>